<sequence length="961" mass="107194">MAVDEALSLPARTCLRCRSGWAQRQNGSASSRSRSSPSSRSGGPDERRSDRAAEDVDRNRRKELQELIVAATDVETILATVRELDGAIVISTALHRLGKVPVSPETTRDPRFHILLELFKSRLPFFGSRQIANSLHGLGVINYRGGGPWVQMVCIQTQRRIREFEPQHVSNTLWACAKMQLQEPLMLRALMGRAIEDMQRFCPLDTSICTWAFATLKYRDMEWLRAVVRARHNFADFSPQNMSNFVWGLSTLNYRNDNMVLAVGREAAKKIQDFIPQEMSNFCWALATSDLCDNLMLRAVAEEVDRRVDILHTWDPQSLSNMMWAYATLAVKDDPLFRNLLDASIARIADHDTQNLANSSWAAAMVSFRCSRWLDAVAAAATRKISECQTLHLAQLAFAFARLMTTGERHGFLPALLAETLRRVEEFAPQSLFDVHDSLIFFGALPKGPGPIERRLNCVYEDLVRKLQEFAESSAHSPATPSQVAAYRQCIESTDIVTLGEHFTLAFLRHFEMLCPSEDPFIPDARKMILALREEAAVQDPVSRSIFHRAQCAWQLGVRGDPDGALADGIFESGMPTDGGPERHQLYVCRLRHPREGDAEIQALGAALSTSILRSGKTPPGRAAEEMWFASGAAARMTTCKDAMLALAAIAVGRVAVRNSVILPASQFSHILEDEESATLSAYADDPLAQLSNSMRGNVLRMVARSTYAELFPHAVTNDAEVQLKKDVGQQGDVDWMADGKRMECKSARLAFWRSGKTWKLDIQDVKVARALAYFSAQGSSVVMREVYTVVPLALADSSVRGGQLQSLAYEVDRILNPSSTFTFAGEDLLVCGKRRGANQAKFDWCRDGKRIEFKSSQVQWRDKRKRWICHFHQVKASLADVRSDAYFDELWLGIYSPSGLHIFQHRGELGVSSSGIRTEVFGHSVFLCGSCGQEDIFAALDSMFTKLGLAGCQHLATVNW</sequence>
<dbReference type="GO" id="GO:0005759">
    <property type="term" value="C:mitochondrial matrix"/>
    <property type="evidence" value="ECO:0007669"/>
    <property type="project" value="TreeGrafter"/>
</dbReference>
<dbReference type="GO" id="GO:0035770">
    <property type="term" value="C:ribonucleoprotein granule"/>
    <property type="evidence" value="ECO:0007669"/>
    <property type="project" value="TreeGrafter"/>
</dbReference>
<dbReference type="GO" id="GO:0000963">
    <property type="term" value="P:mitochondrial RNA processing"/>
    <property type="evidence" value="ECO:0007669"/>
    <property type="project" value="TreeGrafter"/>
</dbReference>
<feature type="region of interest" description="Disordered" evidence="1">
    <location>
        <begin position="20"/>
        <end position="57"/>
    </location>
</feature>
<dbReference type="InterPro" id="IPR050870">
    <property type="entry name" value="FAST_kinase"/>
</dbReference>
<organism evidence="3 4">
    <name type="scientific">Polarella glacialis</name>
    <name type="common">Dinoflagellate</name>
    <dbReference type="NCBI Taxonomy" id="89957"/>
    <lineage>
        <taxon>Eukaryota</taxon>
        <taxon>Sar</taxon>
        <taxon>Alveolata</taxon>
        <taxon>Dinophyceae</taxon>
        <taxon>Suessiales</taxon>
        <taxon>Suessiaceae</taxon>
        <taxon>Polarella</taxon>
    </lineage>
</organism>
<evidence type="ECO:0000256" key="1">
    <source>
        <dbReference type="SAM" id="MobiDB-lite"/>
    </source>
</evidence>
<accession>A0A813L7E9</accession>
<feature type="domain" description="RNA-editing substrate-binding complex 6 protein" evidence="2">
    <location>
        <begin position="153"/>
        <end position="289"/>
    </location>
</feature>
<evidence type="ECO:0000259" key="2">
    <source>
        <dbReference type="Pfam" id="PF26188"/>
    </source>
</evidence>
<dbReference type="Pfam" id="PF26188">
    <property type="entry name" value="RESC6"/>
    <property type="match status" value="1"/>
</dbReference>
<feature type="compositionally biased region" description="Basic and acidic residues" evidence="1">
    <location>
        <begin position="43"/>
        <end position="57"/>
    </location>
</feature>
<dbReference type="PANTHER" id="PTHR21228:SF40">
    <property type="entry name" value="LD45607P"/>
    <property type="match status" value="1"/>
</dbReference>
<name>A0A813L7E9_POLGL</name>
<gene>
    <name evidence="3" type="ORF">PGLA2088_LOCUS41736</name>
</gene>
<feature type="compositionally biased region" description="Low complexity" evidence="1">
    <location>
        <begin position="28"/>
        <end position="42"/>
    </location>
</feature>
<dbReference type="InterPro" id="IPR058917">
    <property type="entry name" value="RESC6_dom"/>
</dbReference>
<dbReference type="PANTHER" id="PTHR21228">
    <property type="entry name" value="FAST LEU-RICH DOMAIN-CONTAINING"/>
    <property type="match status" value="1"/>
</dbReference>
<protein>
    <recommendedName>
        <fullName evidence="2">RNA-editing substrate-binding complex 6 protein domain-containing protein</fullName>
    </recommendedName>
</protein>
<comment type="caution">
    <text evidence="3">The sequence shown here is derived from an EMBL/GenBank/DDBJ whole genome shotgun (WGS) entry which is preliminary data.</text>
</comment>
<proteinExistence type="predicted"/>
<dbReference type="GO" id="GO:0044528">
    <property type="term" value="P:regulation of mitochondrial mRNA stability"/>
    <property type="evidence" value="ECO:0007669"/>
    <property type="project" value="TreeGrafter"/>
</dbReference>
<evidence type="ECO:0000313" key="4">
    <source>
        <dbReference type="Proteomes" id="UP000626109"/>
    </source>
</evidence>
<dbReference type="GO" id="GO:0003723">
    <property type="term" value="F:RNA binding"/>
    <property type="evidence" value="ECO:0007669"/>
    <property type="project" value="TreeGrafter"/>
</dbReference>
<evidence type="ECO:0000313" key="3">
    <source>
        <dbReference type="EMBL" id="CAE8721122.1"/>
    </source>
</evidence>
<dbReference type="Proteomes" id="UP000626109">
    <property type="component" value="Unassembled WGS sequence"/>
</dbReference>
<dbReference type="EMBL" id="CAJNNW010033971">
    <property type="protein sequence ID" value="CAE8721122.1"/>
    <property type="molecule type" value="Genomic_DNA"/>
</dbReference>
<dbReference type="AlphaFoldDB" id="A0A813L7E9"/>
<reference evidence="3" key="1">
    <citation type="submission" date="2021-02" db="EMBL/GenBank/DDBJ databases">
        <authorList>
            <person name="Dougan E. K."/>
            <person name="Rhodes N."/>
            <person name="Thang M."/>
            <person name="Chan C."/>
        </authorList>
    </citation>
    <scope>NUCLEOTIDE SEQUENCE</scope>
</reference>